<dbReference type="EMBL" id="ML170158">
    <property type="protein sequence ID" value="TDL28154.1"/>
    <property type="molecule type" value="Genomic_DNA"/>
</dbReference>
<protein>
    <submittedName>
        <fullName evidence="2">Uncharacterized protein</fullName>
    </submittedName>
</protein>
<sequence length="202" mass="23007">MLRPFSSQHVGLYHGYRLFSTRPPSSFPSAGSSSRSNKGEEPDGQNESDLGGGESKAIVYRRKTRRDPSDKPVAEPWLHGEGLKYRDPRRGPNWLGTDVPFPLNPSFSPRPPLSDKTKNAIYHSFMRGSTLRWLSSAYGISLKRVDAILRLKGLEEHWKEVGTNFYLPPMQVVASHNDDRQRLVLKTQNTWLYTNFYSLNIS</sequence>
<dbReference type="PANTHER" id="PTHR28158:SF1">
    <property type="entry name" value="SMALL RIBOSOMAL SUBUNIT PROTEIN MS45"/>
    <property type="match status" value="1"/>
</dbReference>
<feature type="compositionally biased region" description="Low complexity" evidence="1">
    <location>
        <begin position="23"/>
        <end position="36"/>
    </location>
</feature>
<gene>
    <name evidence="2" type="ORF">BD410DRAFT_347906</name>
</gene>
<proteinExistence type="predicted"/>
<name>A0A4Y7QKG3_9AGAM</name>
<keyword evidence="3" id="KW-1185">Reference proteome</keyword>
<dbReference type="GO" id="GO:0003735">
    <property type="term" value="F:structural constituent of ribosome"/>
    <property type="evidence" value="ECO:0007669"/>
    <property type="project" value="TreeGrafter"/>
</dbReference>
<dbReference type="Pfam" id="PF12298">
    <property type="entry name" value="Bot1p"/>
    <property type="match status" value="1"/>
</dbReference>
<evidence type="ECO:0000256" key="1">
    <source>
        <dbReference type="SAM" id="MobiDB-lite"/>
    </source>
</evidence>
<dbReference type="PANTHER" id="PTHR28158">
    <property type="entry name" value="37S RIBOSOMAL PROTEIN S35, MITOCHONDRIAL"/>
    <property type="match status" value="1"/>
</dbReference>
<evidence type="ECO:0000313" key="2">
    <source>
        <dbReference type="EMBL" id="TDL28154.1"/>
    </source>
</evidence>
<feature type="region of interest" description="Disordered" evidence="1">
    <location>
        <begin position="22"/>
        <end position="84"/>
    </location>
</feature>
<dbReference type="Proteomes" id="UP000294933">
    <property type="component" value="Unassembled WGS sequence"/>
</dbReference>
<dbReference type="OrthoDB" id="10052321at2759"/>
<dbReference type="AlphaFoldDB" id="A0A4Y7QKG3"/>
<evidence type="ECO:0000313" key="3">
    <source>
        <dbReference type="Proteomes" id="UP000294933"/>
    </source>
</evidence>
<dbReference type="InterPro" id="IPR021036">
    <property type="entry name" value="Ribosomal_mS45"/>
</dbReference>
<dbReference type="GO" id="GO:0032543">
    <property type="term" value="P:mitochondrial translation"/>
    <property type="evidence" value="ECO:0007669"/>
    <property type="project" value="TreeGrafter"/>
</dbReference>
<organism evidence="2 3">
    <name type="scientific">Rickenella mellea</name>
    <dbReference type="NCBI Taxonomy" id="50990"/>
    <lineage>
        <taxon>Eukaryota</taxon>
        <taxon>Fungi</taxon>
        <taxon>Dikarya</taxon>
        <taxon>Basidiomycota</taxon>
        <taxon>Agaricomycotina</taxon>
        <taxon>Agaricomycetes</taxon>
        <taxon>Hymenochaetales</taxon>
        <taxon>Rickenellaceae</taxon>
        <taxon>Rickenella</taxon>
    </lineage>
</organism>
<dbReference type="VEuPathDB" id="FungiDB:BD410DRAFT_347906"/>
<reference evidence="2 3" key="1">
    <citation type="submission" date="2018-06" db="EMBL/GenBank/DDBJ databases">
        <title>A transcriptomic atlas of mushroom development highlights an independent origin of complex multicellularity.</title>
        <authorList>
            <consortium name="DOE Joint Genome Institute"/>
            <person name="Krizsan K."/>
            <person name="Almasi E."/>
            <person name="Merenyi Z."/>
            <person name="Sahu N."/>
            <person name="Viragh M."/>
            <person name="Koszo T."/>
            <person name="Mondo S."/>
            <person name="Kiss B."/>
            <person name="Balint B."/>
            <person name="Kues U."/>
            <person name="Barry K."/>
            <person name="Hegedus J.C."/>
            <person name="Henrissat B."/>
            <person name="Johnson J."/>
            <person name="Lipzen A."/>
            <person name="Ohm R."/>
            <person name="Nagy I."/>
            <person name="Pangilinan J."/>
            <person name="Yan J."/>
            <person name="Xiong Y."/>
            <person name="Grigoriev I.V."/>
            <person name="Hibbett D.S."/>
            <person name="Nagy L.G."/>
        </authorList>
    </citation>
    <scope>NUCLEOTIDE SEQUENCE [LARGE SCALE GENOMIC DNA]</scope>
    <source>
        <strain evidence="2 3">SZMC22713</strain>
    </source>
</reference>
<accession>A0A4Y7QKG3</accession>
<dbReference type="GO" id="GO:0005763">
    <property type="term" value="C:mitochondrial small ribosomal subunit"/>
    <property type="evidence" value="ECO:0007669"/>
    <property type="project" value="TreeGrafter"/>
</dbReference>